<comment type="caution">
    <text evidence="1">The sequence shown here is derived from an EMBL/GenBank/DDBJ whole genome shotgun (WGS) entry which is preliminary data.</text>
</comment>
<dbReference type="RefSeq" id="WP_171137472.1">
    <property type="nucleotide sequence ID" value="NZ_AP024893.1"/>
</dbReference>
<organism evidence="1 2">
    <name type="scientific">Vibrio plantisponsor</name>
    <dbReference type="NCBI Taxonomy" id="664643"/>
    <lineage>
        <taxon>Bacteria</taxon>
        <taxon>Pseudomonadati</taxon>
        <taxon>Pseudomonadota</taxon>
        <taxon>Gammaproteobacteria</taxon>
        <taxon>Vibrionales</taxon>
        <taxon>Vibrionaceae</taxon>
        <taxon>Vibrio</taxon>
    </lineage>
</organism>
<proteinExistence type="predicted"/>
<reference evidence="1 2" key="1">
    <citation type="submission" date="2023-11" db="EMBL/GenBank/DDBJ databases">
        <title>Plant-associative lifestyle of Vibrio porteresiae and its evolutionary dynamics.</title>
        <authorList>
            <person name="Rameshkumar N."/>
            <person name="Kirti K."/>
        </authorList>
    </citation>
    <scope>NUCLEOTIDE SEQUENCE [LARGE SCALE GENOMIC DNA]</scope>
    <source>
        <strain evidence="1 2">MSSRF60</strain>
    </source>
</reference>
<accession>A0ABU4IFX2</accession>
<name>A0ABU4IFX2_9VIBR</name>
<dbReference type="EMBL" id="JAWRCN010000001">
    <property type="protein sequence ID" value="MDW6016742.1"/>
    <property type="molecule type" value="Genomic_DNA"/>
</dbReference>
<sequence>MNVQISNALCMLFEELCHEYFNELMKYNENSTEYLKHSEFIFGNIINPSTETEYERIQKRDNQGLPVVRQLYKNRKTIDITHKIAELIIRSNRLLCLPNEVYNVVDAIVFASTSEILYSEPLPSESEQRNVLKNILKERVSILKKQFYKYEFKFPIHVFGLERNLSLYKDINLVKEDNLELEGRDLEQYMHSRTFEPNYSIHIISSVKSSKEYSSTRAIRAREATTNLLTCLYGVYLGNDNTNGPFIKDEDYNPHYLHYFSSGKKGETLEGNRLYKFHYNADKCKQFWDVFENDFSEQVVLHNLLFSIPSKIINNDNFDKTVASLTERSLRWFADAINEKNYEIKIVKLAIAIESLVNFYSDSKKSDANSEKFKEIFIKRVCIINTYDKDVESKATKLYKARSSIAHGSTLKITFDFDVIRFTAATILLAIQLFSMFENKGLDETGFDKRLPKFIEGYG</sequence>
<evidence type="ECO:0000313" key="1">
    <source>
        <dbReference type="EMBL" id="MDW6016742.1"/>
    </source>
</evidence>
<keyword evidence="2" id="KW-1185">Reference proteome</keyword>
<protein>
    <submittedName>
        <fullName evidence="1">HEPN domain-containing protein</fullName>
    </submittedName>
</protein>
<dbReference type="Proteomes" id="UP001272325">
    <property type="component" value="Unassembled WGS sequence"/>
</dbReference>
<gene>
    <name evidence="1" type="ORF">SBW85_03035</name>
</gene>
<evidence type="ECO:0000313" key="2">
    <source>
        <dbReference type="Proteomes" id="UP001272325"/>
    </source>
</evidence>